<evidence type="ECO:0000256" key="4">
    <source>
        <dbReference type="ARBA" id="ARBA00023136"/>
    </source>
</evidence>
<keyword evidence="2 5" id="KW-0812">Transmembrane</keyword>
<dbReference type="EMBL" id="WTPX01000003">
    <property type="protein sequence ID" value="NNJ24092.1"/>
    <property type="molecule type" value="Genomic_DNA"/>
</dbReference>
<evidence type="ECO:0000256" key="2">
    <source>
        <dbReference type="ARBA" id="ARBA00022692"/>
    </source>
</evidence>
<accession>A0ABX1V9Y2</accession>
<protein>
    <recommendedName>
        <fullName evidence="8">Metalloprotease</fullName>
    </recommendedName>
</protein>
<comment type="subcellular location">
    <subcellularLocation>
        <location evidence="1">Membrane</location>
        <topology evidence="1">Single-pass membrane protein</topology>
    </subcellularLocation>
</comment>
<organism evidence="6 7">
    <name type="scientific">Alienimonas chondri</name>
    <dbReference type="NCBI Taxonomy" id="2681879"/>
    <lineage>
        <taxon>Bacteria</taxon>
        <taxon>Pseudomonadati</taxon>
        <taxon>Planctomycetota</taxon>
        <taxon>Planctomycetia</taxon>
        <taxon>Planctomycetales</taxon>
        <taxon>Planctomycetaceae</taxon>
        <taxon>Alienimonas</taxon>
    </lineage>
</organism>
<keyword evidence="7" id="KW-1185">Reference proteome</keyword>
<dbReference type="PANTHER" id="PTHR30168:SF0">
    <property type="entry name" value="INNER MEMBRANE PROTEIN"/>
    <property type="match status" value="1"/>
</dbReference>
<evidence type="ECO:0000313" key="6">
    <source>
        <dbReference type="EMBL" id="NNJ24092.1"/>
    </source>
</evidence>
<name>A0ABX1V9Y2_9PLAN</name>
<gene>
    <name evidence="6" type="ORF">LzC2_01410</name>
</gene>
<dbReference type="RefSeq" id="WP_171182659.1">
    <property type="nucleotide sequence ID" value="NZ_WTPX01000003.1"/>
</dbReference>
<dbReference type="InterPro" id="IPR007343">
    <property type="entry name" value="Uncharacterised_pept_Zn_put"/>
</dbReference>
<dbReference type="Proteomes" id="UP000609651">
    <property type="component" value="Unassembled WGS sequence"/>
</dbReference>
<evidence type="ECO:0000256" key="1">
    <source>
        <dbReference type="ARBA" id="ARBA00004167"/>
    </source>
</evidence>
<dbReference type="PANTHER" id="PTHR30168">
    <property type="entry name" value="PUTATIVE MEMBRANE PROTEIN YPFJ"/>
    <property type="match status" value="1"/>
</dbReference>
<sequence>MQWRGRRESSNVEDRRGVPAKGLALGGGGIGTLLIIGLFWLLGGDIGQVAQMQQQAGGPPAANRPASEDDEAKDFLEVVLADTEDVWRAQFEQHYPRPYQDTTLVMFTGAVDSGCGRASSGVGPFYCPADRQVYIDPSFFTQLKRQLGAPGDFAAAYVVAHEVGHHVQNLLGYSDRVNAVRRGGNELEINRASVRLELQADFLAGVWAHHGQKEKRFLEEGDIEEALNAASKIGDDTLQRQATGSVNPDGFTHGTSEQRVRWFRRGFETGDLSLLDQPFQLPYDRL</sequence>
<comment type="caution">
    <text evidence="6">The sequence shown here is derived from an EMBL/GenBank/DDBJ whole genome shotgun (WGS) entry which is preliminary data.</text>
</comment>
<dbReference type="Pfam" id="PF04228">
    <property type="entry name" value="Zn_peptidase"/>
    <property type="match status" value="1"/>
</dbReference>
<proteinExistence type="predicted"/>
<evidence type="ECO:0000313" key="7">
    <source>
        <dbReference type="Proteomes" id="UP000609651"/>
    </source>
</evidence>
<evidence type="ECO:0008006" key="8">
    <source>
        <dbReference type="Google" id="ProtNLM"/>
    </source>
</evidence>
<evidence type="ECO:0000256" key="5">
    <source>
        <dbReference type="SAM" id="Phobius"/>
    </source>
</evidence>
<keyword evidence="4 5" id="KW-0472">Membrane</keyword>
<evidence type="ECO:0000256" key="3">
    <source>
        <dbReference type="ARBA" id="ARBA00022989"/>
    </source>
</evidence>
<keyword evidence="3 5" id="KW-1133">Transmembrane helix</keyword>
<feature type="transmembrane region" description="Helical" evidence="5">
    <location>
        <begin position="21"/>
        <end position="42"/>
    </location>
</feature>
<reference evidence="6 7" key="1">
    <citation type="journal article" date="2020" name="Syst. Appl. Microbiol.">
        <title>Alienimonas chondri sp. nov., a novel planctomycete isolated from the biofilm of the red alga Chondrus crispus.</title>
        <authorList>
            <person name="Vitorino I."/>
            <person name="Albuquerque L."/>
            <person name="Wiegand S."/>
            <person name="Kallscheuer N."/>
            <person name="da Costa M.S."/>
            <person name="Lobo-da-Cunha A."/>
            <person name="Jogler C."/>
            <person name="Lage O.M."/>
        </authorList>
    </citation>
    <scope>NUCLEOTIDE SEQUENCE [LARGE SCALE GENOMIC DNA]</scope>
    <source>
        <strain evidence="6 7">LzC2</strain>
    </source>
</reference>